<reference evidence="3" key="1">
    <citation type="journal article" date="2019" name="Int. J. Syst. Evol. Microbiol.">
        <title>The Global Catalogue of Microorganisms (GCM) 10K type strain sequencing project: providing services to taxonomists for standard genome sequencing and annotation.</title>
        <authorList>
            <consortium name="The Broad Institute Genomics Platform"/>
            <consortium name="The Broad Institute Genome Sequencing Center for Infectious Disease"/>
            <person name="Wu L."/>
            <person name="Ma J."/>
        </authorList>
    </citation>
    <scope>NUCLEOTIDE SEQUENCE [LARGE SCALE GENOMIC DNA]</scope>
    <source>
        <strain evidence="3">KCTC 52449</strain>
    </source>
</reference>
<evidence type="ECO:0000313" key="3">
    <source>
        <dbReference type="Proteomes" id="UP001595477"/>
    </source>
</evidence>
<feature type="transmembrane region" description="Helical" evidence="1">
    <location>
        <begin position="98"/>
        <end position="114"/>
    </location>
</feature>
<dbReference type="RefSeq" id="WP_206427235.1">
    <property type="nucleotide sequence ID" value="NZ_JBHRSX010000100.1"/>
</dbReference>
<proteinExistence type="predicted"/>
<keyword evidence="3" id="KW-1185">Reference proteome</keyword>
<feature type="transmembrane region" description="Helical" evidence="1">
    <location>
        <begin position="121"/>
        <end position="145"/>
    </location>
</feature>
<keyword evidence="1" id="KW-1133">Transmembrane helix</keyword>
<gene>
    <name evidence="2" type="ORF">ACFOEW_20540</name>
</gene>
<comment type="caution">
    <text evidence="2">The sequence shown here is derived from an EMBL/GenBank/DDBJ whole genome shotgun (WGS) entry which is preliminary data.</text>
</comment>
<organism evidence="2 3">
    <name type="scientific">Alteromonas oceani</name>
    <dbReference type="NCBI Taxonomy" id="2071609"/>
    <lineage>
        <taxon>Bacteria</taxon>
        <taxon>Pseudomonadati</taxon>
        <taxon>Pseudomonadota</taxon>
        <taxon>Gammaproteobacteria</taxon>
        <taxon>Alteromonadales</taxon>
        <taxon>Alteromonadaceae</taxon>
        <taxon>Alteromonas/Salinimonas group</taxon>
        <taxon>Alteromonas</taxon>
    </lineage>
</organism>
<feature type="transmembrane region" description="Helical" evidence="1">
    <location>
        <begin position="75"/>
        <end position="92"/>
    </location>
</feature>
<dbReference type="PIRSF" id="PIRSF011443">
    <property type="entry name" value="YgjV"/>
    <property type="match status" value="1"/>
</dbReference>
<protein>
    <submittedName>
        <fullName evidence="2">YgjV family protein</fullName>
    </submittedName>
</protein>
<name>A0ABV7K2C1_9ALTE</name>
<dbReference type="EMBL" id="JBHRSX010000100">
    <property type="protein sequence ID" value="MFC3204200.1"/>
    <property type="molecule type" value="Genomic_DNA"/>
</dbReference>
<feature type="transmembrane region" description="Helical" evidence="1">
    <location>
        <begin position="44"/>
        <end position="63"/>
    </location>
</feature>
<dbReference type="Pfam" id="PF10688">
    <property type="entry name" value="Imp-YgjV"/>
    <property type="match status" value="1"/>
</dbReference>
<keyword evidence="1" id="KW-0472">Membrane</keyword>
<accession>A0ABV7K2C1</accession>
<dbReference type="InterPro" id="IPR026267">
    <property type="entry name" value="YgjV"/>
</dbReference>
<feature type="transmembrane region" description="Helical" evidence="1">
    <location>
        <begin position="7"/>
        <end position="24"/>
    </location>
</feature>
<dbReference type="InterPro" id="IPR019629">
    <property type="entry name" value="Uncharacterised_HI1736/YgjV"/>
</dbReference>
<keyword evidence="1" id="KW-0812">Transmembrane</keyword>
<dbReference type="Proteomes" id="UP001595477">
    <property type="component" value="Unassembled WGS sequence"/>
</dbReference>
<sequence length="174" mass="19409">MLPEFNIAQAFGMLSFVLGILCFYQKDDQRLRIMMVVMNLNHALHFALLGATTACLSALLSVVRTGLSIKTRSRVIAYFFIAITLALGIYLADVWYDLFPILGTCIGTYALYCLSGIKMRLAFLCGALCWLTNNIIVGSIGGTLLETTLLMVNSYTIWRLYVLRKLKPYGNDVS</sequence>
<evidence type="ECO:0000256" key="1">
    <source>
        <dbReference type="SAM" id="Phobius"/>
    </source>
</evidence>
<evidence type="ECO:0000313" key="2">
    <source>
        <dbReference type="EMBL" id="MFC3204200.1"/>
    </source>
</evidence>